<protein>
    <submittedName>
        <fullName evidence="2">Uncharacterized protein</fullName>
    </submittedName>
</protein>
<feature type="chain" id="PRO_5015513190" evidence="1">
    <location>
        <begin position="21"/>
        <end position="240"/>
    </location>
</feature>
<dbReference type="Proteomes" id="UP000241546">
    <property type="component" value="Unassembled WGS sequence"/>
</dbReference>
<dbReference type="RefSeq" id="XP_024746413.1">
    <property type="nucleotide sequence ID" value="XM_024891538.1"/>
</dbReference>
<organism evidence="2 3">
    <name type="scientific">Trichoderma citrinoviride</name>
    <dbReference type="NCBI Taxonomy" id="58853"/>
    <lineage>
        <taxon>Eukaryota</taxon>
        <taxon>Fungi</taxon>
        <taxon>Dikarya</taxon>
        <taxon>Ascomycota</taxon>
        <taxon>Pezizomycotina</taxon>
        <taxon>Sordariomycetes</taxon>
        <taxon>Hypocreomycetidae</taxon>
        <taxon>Hypocreales</taxon>
        <taxon>Hypocreaceae</taxon>
        <taxon>Trichoderma</taxon>
    </lineage>
</organism>
<sequence>MPSLIHTLILALGMLQVAAASAMASALASAELLPGDFRPDLYQRAVDAGLAGLCTCPNLVICLGEKSQCTQDNKGAIICCNMGQRAFNGQCADNTASLCADGTTVCSGQTQCVTDNNGLTFCCAAGQKGVNGRCISSSVNLCSDNQVMCSGATPQCTVNVSFTLNATTGGTPSTMVCCANGQKAFDGKCYPGNAKLVPCGINGPCDFGNGYYCAFAANNTAANCCKQDSYLKGTLCVKKP</sequence>
<dbReference type="OrthoDB" id="4892292at2759"/>
<evidence type="ECO:0000256" key="1">
    <source>
        <dbReference type="SAM" id="SignalP"/>
    </source>
</evidence>
<feature type="signal peptide" evidence="1">
    <location>
        <begin position="1"/>
        <end position="20"/>
    </location>
</feature>
<accession>A0A2T4B195</accession>
<proteinExistence type="predicted"/>
<dbReference type="GeneID" id="36599656"/>
<name>A0A2T4B195_9HYPO</name>
<keyword evidence="3" id="KW-1185">Reference proteome</keyword>
<keyword evidence="1" id="KW-0732">Signal</keyword>
<evidence type="ECO:0000313" key="3">
    <source>
        <dbReference type="Proteomes" id="UP000241546"/>
    </source>
</evidence>
<reference evidence="3" key="1">
    <citation type="submission" date="2016-07" db="EMBL/GenBank/DDBJ databases">
        <title>Multiple horizontal gene transfer events from other fungi enriched the ability of initially mycotrophic Trichoderma (Ascomycota) to feed on dead plant biomass.</title>
        <authorList>
            <consortium name="DOE Joint Genome Institute"/>
            <person name="Atanasova L."/>
            <person name="Chenthamara K."/>
            <person name="Zhang J."/>
            <person name="Grujic M."/>
            <person name="Henrissat B."/>
            <person name="Kuo A."/>
            <person name="Aerts A."/>
            <person name="Salamov A."/>
            <person name="Lipzen A."/>
            <person name="Labutti K."/>
            <person name="Barry K."/>
            <person name="Miao Y."/>
            <person name="Rahimi M.J."/>
            <person name="Shen Q."/>
            <person name="Grigoriev I.V."/>
            <person name="Kubicek C.P."/>
            <person name="Druzhinina I.S."/>
        </authorList>
    </citation>
    <scope>NUCLEOTIDE SEQUENCE [LARGE SCALE GENOMIC DNA]</scope>
    <source>
        <strain evidence="3">TUCIM 6016</strain>
    </source>
</reference>
<gene>
    <name evidence="2" type="ORF">BBK36DRAFT_1127665</name>
</gene>
<evidence type="ECO:0000313" key="2">
    <source>
        <dbReference type="EMBL" id="PTB63093.1"/>
    </source>
</evidence>
<dbReference type="EMBL" id="KZ680220">
    <property type="protein sequence ID" value="PTB63093.1"/>
    <property type="molecule type" value="Genomic_DNA"/>
</dbReference>
<dbReference type="AlphaFoldDB" id="A0A2T4B195"/>